<evidence type="ECO:0000313" key="1">
    <source>
        <dbReference type="EMBL" id="KAJ9101265.1"/>
    </source>
</evidence>
<organism evidence="1 2">
    <name type="scientific">Naganishia friedmannii</name>
    <dbReference type="NCBI Taxonomy" id="89922"/>
    <lineage>
        <taxon>Eukaryota</taxon>
        <taxon>Fungi</taxon>
        <taxon>Dikarya</taxon>
        <taxon>Basidiomycota</taxon>
        <taxon>Agaricomycotina</taxon>
        <taxon>Tremellomycetes</taxon>
        <taxon>Filobasidiales</taxon>
        <taxon>Filobasidiaceae</taxon>
        <taxon>Naganishia</taxon>
    </lineage>
</organism>
<dbReference type="EMBL" id="JASBWT010000010">
    <property type="protein sequence ID" value="KAJ9101265.1"/>
    <property type="molecule type" value="Genomic_DNA"/>
</dbReference>
<dbReference type="Proteomes" id="UP001227268">
    <property type="component" value="Unassembled WGS sequence"/>
</dbReference>
<reference evidence="1" key="1">
    <citation type="submission" date="2023-04" db="EMBL/GenBank/DDBJ databases">
        <title>Draft Genome sequencing of Naganishia species isolated from polar environments using Oxford Nanopore Technology.</title>
        <authorList>
            <person name="Leo P."/>
            <person name="Venkateswaran K."/>
        </authorList>
    </citation>
    <scope>NUCLEOTIDE SEQUENCE</scope>
    <source>
        <strain evidence="1">MNA-CCFEE 5423</strain>
    </source>
</reference>
<keyword evidence="2" id="KW-1185">Reference proteome</keyword>
<comment type="caution">
    <text evidence="1">The sequence shown here is derived from an EMBL/GenBank/DDBJ whole genome shotgun (WGS) entry which is preliminary data.</text>
</comment>
<name>A0ACC2VQV6_9TREE</name>
<evidence type="ECO:0000313" key="2">
    <source>
        <dbReference type="Proteomes" id="UP001227268"/>
    </source>
</evidence>
<gene>
    <name evidence="1" type="ORF">QFC21_003484</name>
</gene>
<proteinExistence type="predicted"/>
<protein>
    <submittedName>
        <fullName evidence="1">Uncharacterized protein</fullName>
    </submittedName>
</protein>
<accession>A0ACC2VQV6</accession>
<sequence length="184" mass="18835">MSPTDSQPKSKPTLAPASTVGGSGASRSPIRLVQDTVQVATTLARLFFETLLSPLFDPNSWMNGPTLSSFGSSSGSGSTSGSGGSRLGSSGGGSWFGGGESSNGGRSGGSGNGGGGGGRRLGTIGGLNGSGRCVAFVWLSAVFDFEQRWSLASWRRGIVQDRRRVDSPKSTMYQSRPSCVESTE</sequence>